<name>A0A9X1PQQ0_9BACT</name>
<proteinExistence type="predicted"/>
<sequence>MTTRELYSSVGLSSLDLAKVGNSEFVWAVAAFANKLEKPVATFSNFDCALNLVKRLNAFVEGGVGLRPVLKTSNHLDTDKYKRLAEIGLTPYLIQLNDSGDVIQLVDNLGDDLDELSVDKLLHDLNKMDTTVRHNNTGNNLLGTFWAPNGHLAIKKARLFMAVLSSLIEKAES</sequence>
<protein>
    <submittedName>
        <fullName evidence="1">Uncharacterized protein</fullName>
    </submittedName>
</protein>
<evidence type="ECO:0000313" key="2">
    <source>
        <dbReference type="Proteomes" id="UP001139000"/>
    </source>
</evidence>
<gene>
    <name evidence="1" type="ORF">LXM26_29435</name>
</gene>
<dbReference type="RefSeq" id="WP_244784806.1">
    <property type="nucleotide sequence ID" value="NZ_CP094997.1"/>
</dbReference>
<organism evidence="1 2">
    <name type="scientific">Dyadobacter chenwenxiniae</name>
    <dbReference type="NCBI Taxonomy" id="2906456"/>
    <lineage>
        <taxon>Bacteria</taxon>
        <taxon>Pseudomonadati</taxon>
        <taxon>Bacteroidota</taxon>
        <taxon>Cytophagia</taxon>
        <taxon>Cytophagales</taxon>
        <taxon>Spirosomataceae</taxon>
        <taxon>Dyadobacter</taxon>
    </lineage>
</organism>
<evidence type="ECO:0000313" key="1">
    <source>
        <dbReference type="EMBL" id="MCF0065672.1"/>
    </source>
</evidence>
<dbReference type="Proteomes" id="UP001139000">
    <property type="component" value="Unassembled WGS sequence"/>
</dbReference>
<accession>A0A9X1PQQ0</accession>
<reference evidence="1" key="1">
    <citation type="submission" date="2021-12" db="EMBL/GenBank/DDBJ databases">
        <title>Novel species in genus Dyadobacter.</title>
        <authorList>
            <person name="Ma C."/>
        </authorList>
    </citation>
    <scope>NUCLEOTIDE SEQUENCE</scope>
    <source>
        <strain evidence="1">LJ419</strain>
    </source>
</reference>
<keyword evidence="2" id="KW-1185">Reference proteome</keyword>
<dbReference type="EMBL" id="JAJTTC010000012">
    <property type="protein sequence ID" value="MCF0065672.1"/>
    <property type="molecule type" value="Genomic_DNA"/>
</dbReference>
<comment type="caution">
    <text evidence="1">The sequence shown here is derived from an EMBL/GenBank/DDBJ whole genome shotgun (WGS) entry which is preliminary data.</text>
</comment>
<dbReference type="AlphaFoldDB" id="A0A9X1PQQ0"/>